<dbReference type="Gene3D" id="1.25.10.10">
    <property type="entry name" value="Leucine-rich Repeat Variant"/>
    <property type="match status" value="1"/>
</dbReference>
<accession>A0A9D4TZQ8</accession>
<feature type="compositionally biased region" description="Pro residues" evidence="1">
    <location>
        <begin position="497"/>
        <end position="508"/>
    </location>
</feature>
<evidence type="ECO:0000313" key="3">
    <source>
        <dbReference type="EMBL" id="KAI3438314.1"/>
    </source>
</evidence>
<evidence type="ECO:0000256" key="1">
    <source>
        <dbReference type="SAM" id="MobiDB-lite"/>
    </source>
</evidence>
<feature type="compositionally biased region" description="Low complexity" evidence="1">
    <location>
        <begin position="509"/>
        <end position="519"/>
    </location>
</feature>
<feature type="region of interest" description="Disordered" evidence="1">
    <location>
        <begin position="463"/>
        <end position="544"/>
    </location>
</feature>
<feature type="region of interest" description="Disordered" evidence="1">
    <location>
        <begin position="107"/>
        <end position="204"/>
    </location>
</feature>
<keyword evidence="4" id="KW-1185">Reference proteome</keyword>
<comment type="caution">
    <text evidence="3">The sequence shown here is derived from an EMBL/GenBank/DDBJ whole genome shotgun (WGS) entry which is preliminary data.</text>
</comment>
<dbReference type="SUPFAM" id="SSF50729">
    <property type="entry name" value="PH domain-like"/>
    <property type="match status" value="1"/>
</dbReference>
<protein>
    <recommendedName>
        <fullName evidence="2">PH domain-containing protein</fullName>
    </recommendedName>
</protein>
<feature type="compositionally biased region" description="Polar residues" evidence="1">
    <location>
        <begin position="800"/>
        <end position="809"/>
    </location>
</feature>
<organism evidence="3 4">
    <name type="scientific">Chlorella vulgaris</name>
    <name type="common">Green alga</name>
    <dbReference type="NCBI Taxonomy" id="3077"/>
    <lineage>
        <taxon>Eukaryota</taxon>
        <taxon>Viridiplantae</taxon>
        <taxon>Chlorophyta</taxon>
        <taxon>core chlorophytes</taxon>
        <taxon>Trebouxiophyceae</taxon>
        <taxon>Chlorellales</taxon>
        <taxon>Chlorellaceae</taxon>
        <taxon>Chlorella clade</taxon>
        <taxon>Chlorella</taxon>
    </lineage>
</organism>
<feature type="compositionally biased region" description="Low complexity" evidence="1">
    <location>
        <begin position="767"/>
        <end position="787"/>
    </location>
</feature>
<feature type="compositionally biased region" description="Polar residues" evidence="1">
    <location>
        <begin position="624"/>
        <end position="634"/>
    </location>
</feature>
<feature type="domain" description="PH" evidence="2">
    <location>
        <begin position="1"/>
        <end position="95"/>
    </location>
</feature>
<name>A0A9D4TZQ8_CHLVU</name>
<sequence length="809" mass="82704">MEGVLLKKGDHLGSWRPRFFVLCSTPNPSLLYHRETRRVTGPPAGTLPLAHARVSTTHSQPTAFTVEAVGRVYHLRAASAGQRQLWVDAITAAVSRATAAADAAAAAAAASTPSPPHVANGRRRTTLADGAPSSAPAARRFSSSSAGADTALPSPGSRGSTPGSEQPGSRWPPFGRPWAPHPFSLEGGHDPTQQQAAGGAAVSGARATDGAAAYSAGLPSLQGRQPIQALMAGVSGLPLESIAEHYQRALLFLERHRAELGDEQLAVLEGWRGLVGAAGAGQATAVMAAQCMLVLELTRVVPDWSSWLAFDVLYISPEGLIAEVQRWPGNESLGDAKEVLDFASSAWTRMFCRLQGGDLLLDALLLHTAALEQGQRHAQPAVLAALQALHSLVSGALGMQACLSLRHFVPAVCLALDEEQAGCSEVALQLLATVLLYSRHGYLSVVHTLLGEEVPQLQEVTAPAAGHTAQQQQVDQQQQQQQQAGSKSQPAKAAAPPAAPPPPPPLPPGKAAAAAVLGPRAPPPPPPPLPPRRPGRRGAAAAVAAATAPALAPATTAAAEPAPAPAIAGITAAAEPAAAAAATTAAAESAPEAAGAQTAAAAAAPGQGEQQQQQAGAEEPLLPSPSQQMASAVSTPLRPRPAAAGSGAVVEGLGGGGRRYLATTARSHRDLCTLLLRLMQGGRSPGAGQELDLELTDHAVHLAAIALSSPEACPALRRRLAAALLDRGLLRVMADMQEEWGSAVLSADLHRLKLLVVAVLEEAQPPAISQPNQAAAAEAEGKAAVPAPSSPPIPPPSMPGTSRTAWCSA</sequence>
<feature type="compositionally biased region" description="Low complexity" evidence="1">
    <location>
        <begin position="469"/>
        <end position="496"/>
    </location>
</feature>
<dbReference type="OrthoDB" id="545875at2759"/>
<dbReference type="InterPro" id="IPR016024">
    <property type="entry name" value="ARM-type_fold"/>
</dbReference>
<dbReference type="EMBL" id="SIDB01000001">
    <property type="protein sequence ID" value="KAI3438314.1"/>
    <property type="molecule type" value="Genomic_DNA"/>
</dbReference>
<dbReference type="Gene3D" id="2.30.29.30">
    <property type="entry name" value="Pleckstrin-homology domain (PH domain)/Phosphotyrosine-binding domain (PTB)"/>
    <property type="match status" value="1"/>
</dbReference>
<evidence type="ECO:0000259" key="2">
    <source>
        <dbReference type="PROSITE" id="PS50003"/>
    </source>
</evidence>
<proteinExistence type="predicted"/>
<feature type="region of interest" description="Disordered" evidence="1">
    <location>
        <begin position="767"/>
        <end position="809"/>
    </location>
</feature>
<feature type="compositionally biased region" description="Pro residues" evidence="1">
    <location>
        <begin position="520"/>
        <end position="532"/>
    </location>
</feature>
<dbReference type="InterPro" id="IPR001849">
    <property type="entry name" value="PH_domain"/>
</dbReference>
<feature type="compositionally biased region" description="Low complexity" evidence="1">
    <location>
        <begin position="591"/>
        <end position="621"/>
    </location>
</feature>
<gene>
    <name evidence="3" type="ORF">D9Q98_000748</name>
</gene>
<feature type="compositionally biased region" description="Pro residues" evidence="1">
    <location>
        <begin position="788"/>
        <end position="798"/>
    </location>
</feature>
<dbReference type="Proteomes" id="UP001055712">
    <property type="component" value="Unassembled WGS sequence"/>
</dbReference>
<dbReference type="SUPFAM" id="SSF48371">
    <property type="entry name" value="ARM repeat"/>
    <property type="match status" value="1"/>
</dbReference>
<dbReference type="PROSITE" id="PS50003">
    <property type="entry name" value="PH_DOMAIN"/>
    <property type="match status" value="1"/>
</dbReference>
<dbReference type="Pfam" id="PF00169">
    <property type="entry name" value="PH"/>
    <property type="match status" value="1"/>
</dbReference>
<evidence type="ECO:0000313" key="4">
    <source>
        <dbReference type="Proteomes" id="UP001055712"/>
    </source>
</evidence>
<reference evidence="3" key="1">
    <citation type="journal article" date="2019" name="Plant J.">
        <title>Chlorella vulgaris genome assembly and annotation reveals the molecular basis for metabolic acclimation to high light conditions.</title>
        <authorList>
            <person name="Cecchin M."/>
            <person name="Marcolungo L."/>
            <person name="Rossato M."/>
            <person name="Girolomoni L."/>
            <person name="Cosentino E."/>
            <person name="Cuine S."/>
            <person name="Li-Beisson Y."/>
            <person name="Delledonne M."/>
            <person name="Ballottari M."/>
        </authorList>
    </citation>
    <scope>NUCLEOTIDE SEQUENCE</scope>
    <source>
        <strain evidence="3">211/11P</strain>
    </source>
</reference>
<dbReference type="SMART" id="SM00233">
    <property type="entry name" value="PH"/>
    <property type="match status" value="1"/>
</dbReference>
<dbReference type="AlphaFoldDB" id="A0A9D4TZQ8"/>
<dbReference type="InterPro" id="IPR011993">
    <property type="entry name" value="PH-like_dom_sf"/>
</dbReference>
<dbReference type="InterPro" id="IPR011989">
    <property type="entry name" value="ARM-like"/>
</dbReference>
<feature type="compositionally biased region" description="Low complexity" evidence="1">
    <location>
        <begin position="193"/>
        <end position="204"/>
    </location>
</feature>
<reference evidence="3" key="2">
    <citation type="submission" date="2020-11" db="EMBL/GenBank/DDBJ databases">
        <authorList>
            <person name="Cecchin M."/>
            <person name="Marcolungo L."/>
            <person name="Rossato M."/>
            <person name="Girolomoni L."/>
            <person name="Cosentino E."/>
            <person name="Cuine S."/>
            <person name="Li-Beisson Y."/>
            <person name="Delledonne M."/>
            <person name="Ballottari M."/>
        </authorList>
    </citation>
    <scope>NUCLEOTIDE SEQUENCE</scope>
    <source>
        <strain evidence="3">211/11P</strain>
        <tissue evidence="3">Whole cell</tissue>
    </source>
</reference>
<feature type="compositionally biased region" description="Low complexity" evidence="1">
    <location>
        <begin position="128"/>
        <end position="164"/>
    </location>
</feature>
<feature type="region of interest" description="Disordered" evidence="1">
    <location>
        <begin position="591"/>
        <end position="649"/>
    </location>
</feature>